<gene>
    <name evidence="1" type="ORF">E2C01_067773</name>
</gene>
<keyword evidence="2" id="KW-1185">Reference proteome</keyword>
<organism evidence="1 2">
    <name type="scientific">Portunus trituberculatus</name>
    <name type="common">Swimming crab</name>
    <name type="synonym">Neptunus trituberculatus</name>
    <dbReference type="NCBI Taxonomy" id="210409"/>
    <lineage>
        <taxon>Eukaryota</taxon>
        <taxon>Metazoa</taxon>
        <taxon>Ecdysozoa</taxon>
        <taxon>Arthropoda</taxon>
        <taxon>Crustacea</taxon>
        <taxon>Multicrustacea</taxon>
        <taxon>Malacostraca</taxon>
        <taxon>Eumalacostraca</taxon>
        <taxon>Eucarida</taxon>
        <taxon>Decapoda</taxon>
        <taxon>Pleocyemata</taxon>
        <taxon>Brachyura</taxon>
        <taxon>Eubrachyura</taxon>
        <taxon>Portunoidea</taxon>
        <taxon>Portunidae</taxon>
        <taxon>Portuninae</taxon>
        <taxon>Portunus</taxon>
    </lineage>
</organism>
<comment type="caution">
    <text evidence="1">The sequence shown here is derived from an EMBL/GenBank/DDBJ whole genome shotgun (WGS) entry which is preliminary data.</text>
</comment>
<protein>
    <submittedName>
        <fullName evidence="1">Uncharacterized protein</fullName>
    </submittedName>
</protein>
<dbReference type="Proteomes" id="UP000324222">
    <property type="component" value="Unassembled WGS sequence"/>
</dbReference>
<proteinExistence type="predicted"/>
<name>A0A5B7HYB1_PORTR</name>
<evidence type="ECO:0000313" key="2">
    <source>
        <dbReference type="Proteomes" id="UP000324222"/>
    </source>
</evidence>
<reference evidence="1 2" key="1">
    <citation type="submission" date="2019-05" db="EMBL/GenBank/DDBJ databases">
        <title>Another draft genome of Portunus trituberculatus and its Hox gene families provides insights of decapod evolution.</title>
        <authorList>
            <person name="Jeong J.-H."/>
            <person name="Song I."/>
            <person name="Kim S."/>
            <person name="Choi T."/>
            <person name="Kim D."/>
            <person name="Ryu S."/>
            <person name="Kim W."/>
        </authorList>
    </citation>
    <scope>NUCLEOTIDE SEQUENCE [LARGE SCALE GENOMIC DNA]</scope>
    <source>
        <tissue evidence="1">Muscle</tissue>
    </source>
</reference>
<accession>A0A5B7HYB1</accession>
<sequence>MGGGRAAKVPAAA</sequence>
<dbReference type="EMBL" id="VSRR010036822">
    <property type="protein sequence ID" value="MPC73444.1"/>
    <property type="molecule type" value="Genomic_DNA"/>
</dbReference>
<evidence type="ECO:0000313" key="1">
    <source>
        <dbReference type="EMBL" id="MPC73444.1"/>
    </source>
</evidence>